<dbReference type="GO" id="GO:0034244">
    <property type="term" value="P:negative regulation of transcription elongation by RNA polymerase II"/>
    <property type="evidence" value="ECO:0007669"/>
    <property type="project" value="TreeGrafter"/>
</dbReference>
<dbReference type="GO" id="GO:0032021">
    <property type="term" value="C:NELF complex"/>
    <property type="evidence" value="ECO:0007669"/>
    <property type="project" value="TreeGrafter"/>
</dbReference>
<dbReference type="Pfam" id="PF04858">
    <property type="entry name" value="TH1"/>
    <property type="match status" value="1"/>
</dbReference>
<comment type="subcellular location">
    <subcellularLocation>
        <location evidence="1">Nucleus</location>
    </subcellularLocation>
</comment>
<sequence>QLVSHSQHTYFYSQALIKTLENRQFTQCLTGEVQRVPEIVCILYLIVSMGVFRWVESTATNPSLFEVSAETTSLVLVLLDEIASCHPLQHTYIMSLLQRLLEASYPSLEVQMQ</sequence>
<evidence type="ECO:0000256" key="4">
    <source>
        <dbReference type="ARBA" id="ARBA00023015"/>
    </source>
</evidence>
<dbReference type="InParanoid" id="A0A1X7SQ09"/>
<dbReference type="PANTHER" id="PTHR12144:SF0">
    <property type="entry name" value="NEGATIVE ELONGATION FACTOR C_D"/>
    <property type="match status" value="1"/>
</dbReference>
<name>A0A1X7SQ09_AMPQE</name>
<evidence type="ECO:0000256" key="3">
    <source>
        <dbReference type="ARBA" id="ARBA00022491"/>
    </source>
</evidence>
<evidence type="ECO:0000256" key="6">
    <source>
        <dbReference type="ARBA" id="ARBA00023242"/>
    </source>
</evidence>
<keyword evidence="3" id="KW-0678">Repressor</keyword>
<keyword evidence="6" id="KW-0539">Nucleus</keyword>
<comment type="similarity">
    <text evidence="2">Belongs to the NELF-D family.</text>
</comment>
<dbReference type="EnsemblMetazoa" id="Aqu2.1.04132_001">
    <property type="protein sequence ID" value="Aqu2.1.04132_001"/>
    <property type="gene ID" value="Aqu2.1.04132"/>
</dbReference>
<keyword evidence="4" id="KW-0805">Transcription regulation</keyword>
<dbReference type="OrthoDB" id="511287at2759"/>
<accession>A0A1X7SQ09</accession>
<proteinExistence type="inferred from homology"/>
<evidence type="ECO:0000256" key="5">
    <source>
        <dbReference type="ARBA" id="ARBA00023163"/>
    </source>
</evidence>
<keyword evidence="5" id="KW-0804">Transcription</keyword>
<dbReference type="GO" id="GO:0003723">
    <property type="term" value="F:RNA binding"/>
    <property type="evidence" value="ECO:0007669"/>
    <property type="project" value="TreeGrafter"/>
</dbReference>
<evidence type="ECO:0000313" key="7">
    <source>
        <dbReference type="EnsemblMetazoa" id="Aqu2.1.04132_001"/>
    </source>
</evidence>
<protein>
    <submittedName>
        <fullName evidence="7">Uncharacterized protein</fullName>
    </submittedName>
</protein>
<reference evidence="7" key="1">
    <citation type="submission" date="2017-05" db="UniProtKB">
        <authorList>
            <consortium name="EnsemblMetazoa"/>
        </authorList>
    </citation>
    <scope>IDENTIFICATION</scope>
</reference>
<dbReference type="AlphaFoldDB" id="A0A1X7SQ09"/>
<organism evidence="7">
    <name type="scientific">Amphimedon queenslandica</name>
    <name type="common">Sponge</name>
    <dbReference type="NCBI Taxonomy" id="400682"/>
    <lineage>
        <taxon>Eukaryota</taxon>
        <taxon>Metazoa</taxon>
        <taxon>Porifera</taxon>
        <taxon>Demospongiae</taxon>
        <taxon>Heteroscleromorpha</taxon>
        <taxon>Haplosclerida</taxon>
        <taxon>Niphatidae</taxon>
        <taxon>Amphimedon</taxon>
    </lineage>
</organism>
<dbReference type="PANTHER" id="PTHR12144">
    <property type="entry name" value="NEGATIVE ELONGATION FACTOR D"/>
    <property type="match status" value="1"/>
</dbReference>
<evidence type="ECO:0000256" key="1">
    <source>
        <dbReference type="ARBA" id="ARBA00004123"/>
    </source>
</evidence>
<evidence type="ECO:0000256" key="2">
    <source>
        <dbReference type="ARBA" id="ARBA00005726"/>
    </source>
</evidence>
<dbReference type="InterPro" id="IPR006942">
    <property type="entry name" value="TH1"/>
</dbReference>